<evidence type="ECO:0000256" key="1">
    <source>
        <dbReference type="SAM" id="MobiDB-lite"/>
    </source>
</evidence>
<accession>A0A6C0KAV4</accession>
<dbReference type="EMBL" id="MN740850">
    <property type="protein sequence ID" value="QHU15145.1"/>
    <property type="molecule type" value="Genomic_DNA"/>
</dbReference>
<feature type="region of interest" description="Disordered" evidence="1">
    <location>
        <begin position="1"/>
        <end position="26"/>
    </location>
</feature>
<evidence type="ECO:0000313" key="3">
    <source>
        <dbReference type="EMBL" id="QHU15145.1"/>
    </source>
</evidence>
<keyword evidence="2" id="KW-0812">Transmembrane</keyword>
<organism evidence="3">
    <name type="scientific">viral metagenome</name>
    <dbReference type="NCBI Taxonomy" id="1070528"/>
    <lineage>
        <taxon>unclassified sequences</taxon>
        <taxon>metagenomes</taxon>
        <taxon>organismal metagenomes</taxon>
    </lineage>
</organism>
<name>A0A6C0KAV4_9ZZZZ</name>
<keyword evidence="2" id="KW-1133">Transmembrane helix</keyword>
<dbReference type="AlphaFoldDB" id="A0A6C0KAV4"/>
<reference evidence="3" key="1">
    <citation type="journal article" date="2020" name="Nature">
        <title>Giant virus diversity and host interactions through global metagenomics.</title>
        <authorList>
            <person name="Schulz F."/>
            <person name="Roux S."/>
            <person name="Paez-Espino D."/>
            <person name="Jungbluth S."/>
            <person name="Walsh D.A."/>
            <person name="Denef V.J."/>
            <person name="McMahon K.D."/>
            <person name="Konstantinidis K.T."/>
            <person name="Eloe-Fadrosh E.A."/>
            <person name="Kyrpides N.C."/>
            <person name="Woyke T."/>
        </authorList>
    </citation>
    <scope>NUCLEOTIDE SEQUENCE</scope>
    <source>
        <strain evidence="3">GVMAG-S-1102244-55</strain>
    </source>
</reference>
<proteinExistence type="predicted"/>
<feature type="transmembrane region" description="Helical" evidence="2">
    <location>
        <begin position="212"/>
        <end position="235"/>
    </location>
</feature>
<keyword evidence="2" id="KW-0472">Membrane</keyword>
<protein>
    <submittedName>
        <fullName evidence="3">Uncharacterized protein</fullName>
    </submittedName>
</protein>
<evidence type="ECO:0000256" key="2">
    <source>
        <dbReference type="SAM" id="Phobius"/>
    </source>
</evidence>
<sequence>MITLNIPSPRKKKSKKPPAKELWSRASHSVQNVSHWKNSESSTREFTAKASFRVLQEDHSLYSRGECFHINQEETLAKSCGCHKISEWLLIINHHKYSKFGVPIMNLVMCLLGLLVLFGVLPAGSASYIGLLWFFLPLQNFLTANRNVLYRIWRKSMLPYIQLYVSITETWAFCDLCDWDTRIYIAAPSMLFNQIMIINSDAVYFRPQNKKIILGQVAVSILWKIICMAALRFGLYPNLTPRIMFTIMTKPNFFLHNASVYTQKTSSMIALLIGQIIFRVRHPEQAYSMRTNYTVKSNREWNELARKNRIQKKASLKYSVEETREVLEEVII</sequence>